<organism evidence="1 2">
    <name type="scientific">Candidatus Enterocloster excrementigallinarum</name>
    <dbReference type="NCBI Taxonomy" id="2838558"/>
    <lineage>
        <taxon>Bacteria</taxon>
        <taxon>Bacillati</taxon>
        <taxon>Bacillota</taxon>
        <taxon>Clostridia</taxon>
        <taxon>Lachnospirales</taxon>
        <taxon>Lachnospiraceae</taxon>
        <taxon>Enterocloster</taxon>
    </lineage>
</organism>
<evidence type="ECO:0000313" key="2">
    <source>
        <dbReference type="Proteomes" id="UP000823863"/>
    </source>
</evidence>
<sequence length="122" mass="11982">KKGGKNPLPSLVLYWYYDCRSSIAAAAAAAVRGSILRSRDSPSKGSVIISGPVAVIESTAIGSVPDSCTGIPAVSTAAISGIPVSISGSVSISTAAVAITAAATSTVTITSASSTITATHIF</sequence>
<evidence type="ECO:0000313" key="1">
    <source>
        <dbReference type="EMBL" id="HJC66678.1"/>
    </source>
</evidence>
<dbReference type="EMBL" id="DWWB01000046">
    <property type="protein sequence ID" value="HJC66678.1"/>
    <property type="molecule type" value="Genomic_DNA"/>
</dbReference>
<feature type="non-terminal residue" evidence="1">
    <location>
        <position position="1"/>
    </location>
</feature>
<comment type="caution">
    <text evidence="1">The sequence shown here is derived from an EMBL/GenBank/DDBJ whole genome shotgun (WGS) entry which is preliminary data.</text>
</comment>
<reference evidence="1" key="2">
    <citation type="submission" date="2021-04" db="EMBL/GenBank/DDBJ databases">
        <authorList>
            <person name="Gilroy R."/>
        </authorList>
    </citation>
    <scope>NUCLEOTIDE SEQUENCE</scope>
    <source>
        <strain evidence="1">CHK198-12963</strain>
    </source>
</reference>
<reference evidence="1" key="1">
    <citation type="journal article" date="2021" name="PeerJ">
        <title>Extensive microbial diversity within the chicken gut microbiome revealed by metagenomics and culture.</title>
        <authorList>
            <person name="Gilroy R."/>
            <person name="Ravi A."/>
            <person name="Getino M."/>
            <person name="Pursley I."/>
            <person name="Horton D.L."/>
            <person name="Alikhan N.F."/>
            <person name="Baker D."/>
            <person name="Gharbi K."/>
            <person name="Hall N."/>
            <person name="Watson M."/>
            <person name="Adriaenssens E.M."/>
            <person name="Foster-Nyarko E."/>
            <person name="Jarju S."/>
            <person name="Secka A."/>
            <person name="Antonio M."/>
            <person name="Oren A."/>
            <person name="Chaudhuri R.R."/>
            <person name="La Ragione R."/>
            <person name="Hildebrand F."/>
            <person name="Pallen M.J."/>
        </authorList>
    </citation>
    <scope>NUCLEOTIDE SEQUENCE</scope>
    <source>
        <strain evidence="1">CHK198-12963</strain>
    </source>
</reference>
<gene>
    <name evidence="1" type="ORF">H9931_08165</name>
</gene>
<dbReference type="Proteomes" id="UP000823863">
    <property type="component" value="Unassembled WGS sequence"/>
</dbReference>
<protein>
    <submittedName>
        <fullName evidence="1">Uncharacterized protein</fullName>
    </submittedName>
</protein>
<proteinExistence type="predicted"/>
<dbReference type="AlphaFoldDB" id="A0A9D2PSZ6"/>
<accession>A0A9D2PSZ6</accession>
<name>A0A9D2PSZ6_9FIRM</name>